<dbReference type="PROSITE" id="PS51017">
    <property type="entry name" value="CCT"/>
    <property type="match status" value="1"/>
</dbReference>
<dbReference type="InterPro" id="IPR049808">
    <property type="entry name" value="CONSTANS-like_Bbox1"/>
</dbReference>
<reference evidence="13" key="1">
    <citation type="submission" date="2019-08" db="EMBL/GenBank/DDBJ databases">
        <title>Reference gene set and small RNA set construction with multiple tissues from Davidia involucrata Baill.</title>
        <authorList>
            <person name="Yang H."/>
            <person name="Zhou C."/>
            <person name="Li G."/>
            <person name="Wang J."/>
            <person name="Gao P."/>
            <person name="Wang M."/>
            <person name="Wang R."/>
            <person name="Zhao Y."/>
        </authorList>
    </citation>
    <scope>NUCLEOTIDE SEQUENCE</scope>
    <source>
        <tissue evidence="13">Mixed with DoveR01_LX</tissue>
    </source>
</reference>
<evidence type="ECO:0000313" key="13">
    <source>
        <dbReference type="EMBL" id="MPA33409.1"/>
    </source>
</evidence>
<organism evidence="13">
    <name type="scientific">Davidia involucrata</name>
    <name type="common">Dove tree</name>
    <dbReference type="NCBI Taxonomy" id="16924"/>
    <lineage>
        <taxon>Eukaryota</taxon>
        <taxon>Viridiplantae</taxon>
        <taxon>Streptophyta</taxon>
        <taxon>Embryophyta</taxon>
        <taxon>Tracheophyta</taxon>
        <taxon>Spermatophyta</taxon>
        <taxon>Magnoliopsida</taxon>
        <taxon>eudicotyledons</taxon>
        <taxon>Gunneridae</taxon>
        <taxon>Pentapetalae</taxon>
        <taxon>asterids</taxon>
        <taxon>Cornales</taxon>
        <taxon>Nyssaceae</taxon>
        <taxon>Davidia</taxon>
    </lineage>
</organism>
<gene>
    <name evidence="13" type="ORF">Din_002850</name>
</gene>
<feature type="domain" description="CCT" evidence="12">
    <location>
        <begin position="408"/>
        <end position="450"/>
    </location>
</feature>
<evidence type="ECO:0000259" key="12">
    <source>
        <dbReference type="PROSITE" id="PS51017"/>
    </source>
</evidence>
<dbReference type="InterPro" id="IPR010402">
    <property type="entry name" value="CCT_domain"/>
</dbReference>
<evidence type="ECO:0000256" key="5">
    <source>
        <dbReference type="ARBA" id="ARBA00022771"/>
    </source>
</evidence>
<evidence type="ECO:0000256" key="4">
    <source>
        <dbReference type="ARBA" id="ARBA00022737"/>
    </source>
</evidence>
<evidence type="ECO:0000256" key="1">
    <source>
        <dbReference type="ARBA" id="ARBA00004123"/>
    </source>
</evidence>
<dbReference type="InterPro" id="IPR000315">
    <property type="entry name" value="Znf_B-box"/>
</dbReference>
<evidence type="ECO:0000256" key="2">
    <source>
        <dbReference type="ARBA" id="ARBA00010024"/>
    </source>
</evidence>
<keyword evidence="3" id="KW-0479">Metal-binding</keyword>
<name>A0A5B6YP11_DAVIN</name>
<evidence type="ECO:0000256" key="6">
    <source>
        <dbReference type="ARBA" id="ARBA00022833"/>
    </source>
</evidence>
<dbReference type="GO" id="GO:0005634">
    <property type="term" value="C:nucleus"/>
    <property type="evidence" value="ECO:0007669"/>
    <property type="project" value="UniProtKB-SubCell"/>
</dbReference>
<keyword evidence="4" id="KW-0677">Repeat</keyword>
<evidence type="ECO:0000256" key="10">
    <source>
        <dbReference type="SAM" id="MobiDB-lite"/>
    </source>
</evidence>
<feature type="domain" description="B box-type" evidence="11">
    <location>
        <begin position="11"/>
        <end position="58"/>
    </location>
</feature>
<comment type="similarity">
    <text evidence="2">Belongs to the CONSTANS family.</text>
</comment>
<dbReference type="PROSITE" id="PS50119">
    <property type="entry name" value="ZF_BBOX"/>
    <property type="match status" value="2"/>
</dbReference>
<evidence type="ECO:0000256" key="9">
    <source>
        <dbReference type="PROSITE-ProRule" id="PRU00357"/>
    </source>
</evidence>
<evidence type="ECO:0000256" key="7">
    <source>
        <dbReference type="ARBA" id="ARBA00023242"/>
    </source>
</evidence>
<sequence length="460" mass="51111">MEKNSKSGTSEMLLPCDICNEGTAVLYCRADSARLCLFCDQQVHSANALSLKHLRSQICDNCRSEPVAIRCSTDNLVLCRDCDWDSHGNCSVSSLHEREPVEGFFGCPSALELASVLGFDLKLHNSMNSNNYTSVCKSTVLTSQDLNEDGPTSDSVPSVEFSAMLKLRNLSCEKYKNVVYKQLVELAKREMTRVDGDGAELGRGTPGSCGLQGNPESTKGDDEKLLHSQTPFTSLLMLPTPVDLTENDCVAEVDNMWNCNVSYQAPQIWDFHLGRSSICEEPGLLEVGYDASDPGFTIKNYSDLAKEASLATTEVLQNMYEMNCSTIYEGMPSQNNHSRQLMSIHRPTTAESKNVTIAGPSLEFRLVEPKTYSSASNFQFGEQPFLAGNETIKTETAKVNMGLLARNRGNAMLRYKEKKKTRRYDKHIRYESRKARADTRKRVKGRFVKASESPVVETSS</sequence>
<proteinExistence type="inferred from homology"/>
<dbReference type="CDD" id="cd19821">
    <property type="entry name" value="Bbox1_BBX-like"/>
    <property type="match status" value="1"/>
</dbReference>
<keyword evidence="5 8" id="KW-0863">Zinc-finger</keyword>
<evidence type="ECO:0000256" key="8">
    <source>
        <dbReference type="PROSITE-ProRule" id="PRU00024"/>
    </source>
</evidence>
<accession>A0A5B6YP11</accession>
<keyword evidence="7 9" id="KW-0539">Nucleus</keyword>
<keyword evidence="6" id="KW-0862">Zinc</keyword>
<dbReference type="PANTHER" id="PTHR31717">
    <property type="entry name" value="ZINC FINGER PROTEIN CONSTANS-LIKE 10"/>
    <property type="match status" value="1"/>
</dbReference>
<protein>
    <submittedName>
        <fullName evidence="13">Putative zinc finger protein CONSTANS-LIKE 14-like isoform X1</fullName>
    </submittedName>
</protein>
<dbReference type="AlphaFoldDB" id="A0A5B6YP11"/>
<dbReference type="Pfam" id="PF06203">
    <property type="entry name" value="CCT"/>
    <property type="match status" value="1"/>
</dbReference>
<feature type="domain" description="B box-type" evidence="11">
    <location>
        <begin position="54"/>
        <end position="101"/>
    </location>
</feature>
<feature type="region of interest" description="Disordered" evidence="10">
    <location>
        <begin position="197"/>
        <end position="223"/>
    </location>
</feature>
<evidence type="ECO:0000259" key="11">
    <source>
        <dbReference type="PROSITE" id="PS50119"/>
    </source>
</evidence>
<evidence type="ECO:0000256" key="3">
    <source>
        <dbReference type="ARBA" id="ARBA00022723"/>
    </source>
</evidence>
<dbReference type="EMBL" id="GHES01002850">
    <property type="protein sequence ID" value="MPA33409.1"/>
    <property type="molecule type" value="Transcribed_RNA"/>
</dbReference>
<dbReference type="PANTHER" id="PTHR31717:SF45">
    <property type="entry name" value="ZINC FINGER PROTEIN CONSTANS-LIKE 14-RELATED"/>
    <property type="match status" value="1"/>
</dbReference>
<feature type="region of interest" description="Disordered" evidence="10">
    <location>
        <begin position="433"/>
        <end position="460"/>
    </location>
</feature>
<dbReference type="GO" id="GO:0006355">
    <property type="term" value="P:regulation of DNA-templated transcription"/>
    <property type="evidence" value="ECO:0007669"/>
    <property type="project" value="UniProtKB-ARBA"/>
</dbReference>
<comment type="subcellular location">
    <subcellularLocation>
        <location evidence="1 9">Nucleus</location>
    </subcellularLocation>
</comment>
<dbReference type="GO" id="GO:0008270">
    <property type="term" value="F:zinc ion binding"/>
    <property type="evidence" value="ECO:0007669"/>
    <property type="project" value="UniProtKB-KW"/>
</dbReference>
<dbReference type="SMART" id="SM00336">
    <property type="entry name" value="BBOX"/>
    <property type="match status" value="2"/>
</dbReference>